<name>A0A7I8V5J7_9ANNE</name>
<evidence type="ECO:0000313" key="2">
    <source>
        <dbReference type="EMBL" id="CAD5111471.1"/>
    </source>
</evidence>
<dbReference type="Gene3D" id="3.80.10.10">
    <property type="entry name" value="Ribonuclease Inhibitor"/>
    <property type="match status" value="2"/>
</dbReference>
<accession>A0A7I8V5J7</accession>
<evidence type="ECO:0000313" key="3">
    <source>
        <dbReference type="Proteomes" id="UP000549394"/>
    </source>
</evidence>
<dbReference type="Pfam" id="PF12937">
    <property type="entry name" value="F-box-like"/>
    <property type="match status" value="2"/>
</dbReference>
<dbReference type="InterPro" id="IPR001810">
    <property type="entry name" value="F-box_dom"/>
</dbReference>
<dbReference type="Gene3D" id="1.20.1280.50">
    <property type="match status" value="1"/>
</dbReference>
<dbReference type="InterPro" id="IPR036047">
    <property type="entry name" value="F-box-like_dom_sf"/>
</dbReference>
<proteinExistence type="predicted"/>
<dbReference type="AlphaFoldDB" id="A0A7I8V5J7"/>
<comment type="caution">
    <text evidence="2">The sequence shown here is derived from an EMBL/GenBank/DDBJ whole genome shotgun (WGS) entry which is preliminary data.</text>
</comment>
<reference evidence="2 3" key="1">
    <citation type="submission" date="2020-08" db="EMBL/GenBank/DDBJ databases">
        <authorList>
            <person name="Hejnol A."/>
        </authorList>
    </citation>
    <scope>NUCLEOTIDE SEQUENCE [LARGE SCALE GENOMIC DNA]</scope>
</reference>
<dbReference type="Proteomes" id="UP000549394">
    <property type="component" value="Unassembled WGS sequence"/>
</dbReference>
<gene>
    <name evidence="2" type="ORF">DGYR_LOCUS763</name>
</gene>
<dbReference type="SUPFAM" id="SSF81383">
    <property type="entry name" value="F-box domain"/>
    <property type="match status" value="2"/>
</dbReference>
<dbReference type="PANTHER" id="PTHR38926:SF72">
    <property type="entry name" value="IM:7136021-RELATED"/>
    <property type="match status" value="1"/>
</dbReference>
<dbReference type="SUPFAM" id="SSF52047">
    <property type="entry name" value="RNI-like"/>
    <property type="match status" value="1"/>
</dbReference>
<organism evidence="2 3">
    <name type="scientific">Dimorphilus gyrociliatus</name>
    <dbReference type="NCBI Taxonomy" id="2664684"/>
    <lineage>
        <taxon>Eukaryota</taxon>
        <taxon>Metazoa</taxon>
        <taxon>Spiralia</taxon>
        <taxon>Lophotrochozoa</taxon>
        <taxon>Annelida</taxon>
        <taxon>Polychaeta</taxon>
        <taxon>Polychaeta incertae sedis</taxon>
        <taxon>Dinophilidae</taxon>
        <taxon>Dimorphilus</taxon>
    </lineage>
</organism>
<feature type="domain" description="F-box" evidence="1">
    <location>
        <begin position="1"/>
        <end position="46"/>
    </location>
</feature>
<dbReference type="EMBL" id="CAJFCJ010000001">
    <property type="protein sequence ID" value="CAD5111471.1"/>
    <property type="molecule type" value="Genomic_DNA"/>
</dbReference>
<dbReference type="PROSITE" id="PS50181">
    <property type="entry name" value="FBOX"/>
    <property type="match status" value="1"/>
</dbReference>
<evidence type="ECO:0000259" key="1">
    <source>
        <dbReference type="PROSITE" id="PS50181"/>
    </source>
</evidence>
<dbReference type="PANTHER" id="PTHR38926">
    <property type="entry name" value="F-BOX DOMAIN CONTAINING PROTEIN, EXPRESSED"/>
    <property type="match status" value="1"/>
</dbReference>
<keyword evidence="3" id="KW-1185">Reference proteome</keyword>
<protein>
    <submittedName>
        <fullName evidence="2">DgyrCDS782</fullName>
    </submittedName>
</protein>
<dbReference type="SMART" id="SM00256">
    <property type="entry name" value="FBOX"/>
    <property type="match status" value="2"/>
</dbReference>
<dbReference type="InterPro" id="IPR032675">
    <property type="entry name" value="LRR_dom_sf"/>
</dbReference>
<dbReference type="OrthoDB" id="3219396at2759"/>
<sequence>MTAVNLPHEVLLSIFQYLEVEDLCRLSRVCKLWKKVSNDRSLWKVVTLKKELKVGPLKKLLYHHAATDALQRLEIKGPLKLRIYPKGSAITDKCIELLNERCPNLTTLVLESYNLEQISHLPKNLKHLALVKCSTPLDGFAGHLVHKFSELKSLDLTNSTKVGSKDLTSLSSYTSITQLSLDGCYRISASFLQAYLTLEFLSQLEKLSIVGITMNDADALINVLSSPKMSMLKVLRTCEMMSWEYLPINLQALIVIGNTDDLGRLCRVNQLWYRILNDPILWRRKFIHLKKRLKHGALEKFLYYKGITKYLEKLWIKGKAPTAFIGEIPSPLPPYMVYSRSSRITEKSLELLTERCENFTTLILEWFNLSNVPGNVLPRSLRKLALIGCCTTDGFPNQFVIDALRHLPHLESFDLNGWNKLTRNDLLVIFNSRKLKDLNIDGCTISILPLIKIPTVVEFLLGLRKLSMIGTQTSFKALSNAFSTTKMTELRLLRIDERAPWKHLPNGLKVLIIKNCHYEMVELDSLSAMRGLSNNESLRLVEFLRLRVRNRREIMSILPSHCQLSVKEFGEKTGNAKPIFDLYQEFI</sequence>